<dbReference type="EMBL" id="JACHFY010000001">
    <property type="protein sequence ID" value="MBB5252460.1"/>
    <property type="molecule type" value="Genomic_DNA"/>
</dbReference>
<proteinExistence type="predicted"/>
<gene>
    <name evidence="1" type="ORF">HNQ62_000178</name>
</gene>
<accession>A0A7J9RQK8</accession>
<organism evidence="1 2">
    <name type="scientific">Sulfurisphaera ohwakuensis</name>
    <dbReference type="NCBI Taxonomy" id="69656"/>
    <lineage>
        <taxon>Archaea</taxon>
        <taxon>Thermoproteota</taxon>
        <taxon>Thermoprotei</taxon>
        <taxon>Sulfolobales</taxon>
        <taxon>Sulfolobaceae</taxon>
        <taxon>Sulfurisphaera</taxon>
    </lineage>
</organism>
<evidence type="ECO:0000313" key="2">
    <source>
        <dbReference type="Proteomes" id="UP000582213"/>
    </source>
</evidence>
<dbReference type="PANTHER" id="PTHR37560:SF2">
    <property type="entry name" value="DUF711 DOMAIN-CONTAINING PROTEIN"/>
    <property type="match status" value="1"/>
</dbReference>
<evidence type="ECO:0000313" key="1">
    <source>
        <dbReference type="EMBL" id="MBB5252460.1"/>
    </source>
</evidence>
<evidence type="ECO:0008006" key="3">
    <source>
        <dbReference type="Google" id="ProtNLM"/>
    </source>
</evidence>
<protein>
    <recommendedName>
        <fullName evidence="3">DUF711 family protein</fullName>
    </recommendedName>
</protein>
<sequence>MPAIFEYMKIRALTIFVTNFDKNKINDYIQKLEEIKDEKIWTKRIALPPTPRDLSLDKIADLIPIDSKEIIFSLFHLKSNDNRIKELAGILHTNDKIYASILLKRPEETKDVSDFIYSLDPEISTRVAVLIYDDFLLTPYFPVGSANTVTDSIGVSVLFANDYLQGKGNISLINANEIAAKYAKDFKVRYLGVDISLSPWMTESVADIIENKSGKLFSPGNTFAVFGINKELFNLAWQNKIKPIGFSEVMLPVAEDITLMKRVEEESLKLPHLQQLTFACVAGLDMVAITRDKDLYYKIFLDSIAIQFNKRRPYGIRIIPSTGSRYIFINGYGKIPEIKTV</sequence>
<dbReference type="SUPFAM" id="SSF51998">
    <property type="entry name" value="PFL-like glycyl radical enzymes"/>
    <property type="match status" value="1"/>
</dbReference>
<dbReference type="PANTHER" id="PTHR37560">
    <property type="entry name" value="UPF0210 PROTEIN SPR0218"/>
    <property type="match status" value="1"/>
</dbReference>
<dbReference type="RefSeq" id="WP_260311015.1">
    <property type="nucleotide sequence ID" value="NZ_JACHFY010000001.1"/>
</dbReference>
<dbReference type="Pfam" id="PF05167">
    <property type="entry name" value="DUF711"/>
    <property type="match status" value="1"/>
</dbReference>
<dbReference type="PIRSF" id="PIRSF027893">
    <property type="entry name" value="UCP027893"/>
    <property type="match status" value="1"/>
</dbReference>
<name>A0A7J9RQK8_SULOH</name>
<dbReference type="AlphaFoldDB" id="A0A7J9RQK8"/>
<dbReference type="Proteomes" id="UP000582213">
    <property type="component" value="Unassembled WGS sequence"/>
</dbReference>
<comment type="caution">
    <text evidence="1">The sequence shown here is derived from an EMBL/GenBank/DDBJ whole genome shotgun (WGS) entry which is preliminary data.</text>
</comment>
<dbReference type="Gene3D" id="3.20.70.20">
    <property type="match status" value="1"/>
</dbReference>
<dbReference type="InterPro" id="IPR014537">
    <property type="entry name" value="UCP027893"/>
</dbReference>
<dbReference type="InterPro" id="IPR007841">
    <property type="entry name" value="UPF0210"/>
</dbReference>
<reference evidence="1 2" key="1">
    <citation type="submission" date="2020-08" db="EMBL/GenBank/DDBJ databases">
        <title>Genomic Encyclopedia of Type Strains, Phase IV (KMG-IV): sequencing the most valuable type-strain genomes for metagenomic binning, comparative biology and taxonomic classification.</title>
        <authorList>
            <person name="Goeker M."/>
        </authorList>
    </citation>
    <scope>NUCLEOTIDE SEQUENCE [LARGE SCALE GENOMIC DNA]</scope>
    <source>
        <strain evidence="1 2">DSM 12421</strain>
    </source>
</reference>